<protein>
    <submittedName>
        <fullName evidence="1">Uncharacterized protein</fullName>
    </submittedName>
</protein>
<proteinExistence type="predicted"/>
<reference evidence="1" key="2">
    <citation type="journal article" date="2015" name="Fish Shellfish Immunol.">
        <title>Early steps in the European eel (Anguilla anguilla)-Vibrio vulnificus interaction in the gills: Role of the RtxA13 toxin.</title>
        <authorList>
            <person name="Callol A."/>
            <person name="Pajuelo D."/>
            <person name="Ebbesson L."/>
            <person name="Teles M."/>
            <person name="MacKenzie S."/>
            <person name="Amaro C."/>
        </authorList>
    </citation>
    <scope>NUCLEOTIDE SEQUENCE</scope>
</reference>
<organism evidence="1">
    <name type="scientific">Anguilla anguilla</name>
    <name type="common">European freshwater eel</name>
    <name type="synonym">Muraena anguilla</name>
    <dbReference type="NCBI Taxonomy" id="7936"/>
    <lineage>
        <taxon>Eukaryota</taxon>
        <taxon>Metazoa</taxon>
        <taxon>Chordata</taxon>
        <taxon>Craniata</taxon>
        <taxon>Vertebrata</taxon>
        <taxon>Euteleostomi</taxon>
        <taxon>Actinopterygii</taxon>
        <taxon>Neopterygii</taxon>
        <taxon>Teleostei</taxon>
        <taxon>Anguilliformes</taxon>
        <taxon>Anguillidae</taxon>
        <taxon>Anguilla</taxon>
    </lineage>
</organism>
<name>A0A0E9TJV1_ANGAN</name>
<dbReference type="EMBL" id="GBXM01054628">
    <property type="protein sequence ID" value="JAH53949.1"/>
    <property type="molecule type" value="Transcribed_RNA"/>
</dbReference>
<dbReference type="AlphaFoldDB" id="A0A0E9TJV1"/>
<accession>A0A0E9TJV1</accession>
<sequence>MRVSFNFVPRSTFMLHVYLRPVLILHLYHYYDGVLVVRPPGMTYHNFLA</sequence>
<reference evidence="1" key="1">
    <citation type="submission" date="2014-11" db="EMBL/GenBank/DDBJ databases">
        <authorList>
            <person name="Amaro Gonzalez C."/>
        </authorList>
    </citation>
    <scope>NUCLEOTIDE SEQUENCE</scope>
</reference>
<evidence type="ECO:0000313" key="1">
    <source>
        <dbReference type="EMBL" id="JAH53949.1"/>
    </source>
</evidence>